<dbReference type="InterPro" id="IPR011711">
    <property type="entry name" value="GntR_C"/>
</dbReference>
<evidence type="ECO:0000256" key="2">
    <source>
        <dbReference type="ARBA" id="ARBA00023125"/>
    </source>
</evidence>
<dbReference type="GO" id="GO:0003677">
    <property type="term" value="F:DNA binding"/>
    <property type="evidence" value="ECO:0007669"/>
    <property type="project" value="UniProtKB-KW"/>
</dbReference>
<dbReference type="CDD" id="cd07377">
    <property type="entry name" value="WHTH_GntR"/>
    <property type="match status" value="1"/>
</dbReference>
<dbReference type="PANTHER" id="PTHR43537:SF50">
    <property type="entry name" value="TRANSCRIPTIONAL REGULATORY PROTEIN"/>
    <property type="match status" value="1"/>
</dbReference>
<dbReference type="InterPro" id="IPR008920">
    <property type="entry name" value="TF_FadR/GntR_C"/>
</dbReference>
<dbReference type="KEGG" id="mno:Mnod_2769"/>
<keyword evidence="3" id="KW-0804">Transcription</keyword>
<keyword evidence="2" id="KW-0238">DNA-binding</keyword>
<dbReference type="SUPFAM" id="SSF46785">
    <property type="entry name" value="Winged helix' DNA-binding domain"/>
    <property type="match status" value="1"/>
</dbReference>
<sequence>MNSVETGISRRYLHDEVAERLRALIMSGELEPRARLNEVSLTERFGISRTPLREAIKILATEGLLELLPNRGARVVSISTAEIEEILEVVAGLEAVAAELACRHITDAEVEAIAATHAAMVAAWRREDDPAYFALNRQIHEAIMAASRNATLANMYASLSGRIQRARYSAHKTPEQWQQAVDEHEQMLVHLRARDGEALARVMRAHIRGKKPVIAAAYGTEAE</sequence>
<gene>
    <name evidence="5" type="ordered locus">Mnod_2769</name>
</gene>
<dbReference type="RefSeq" id="WP_015929398.1">
    <property type="nucleotide sequence ID" value="NC_011894.1"/>
</dbReference>
<dbReference type="STRING" id="460265.Mnod_2769"/>
<protein>
    <submittedName>
        <fullName evidence="5">Transcriptional regulator, GntR family</fullName>
    </submittedName>
</protein>
<dbReference type="InterPro" id="IPR036388">
    <property type="entry name" value="WH-like_DNA-bd_sf"/>
</dbReference>
<dbReference type="SMART" id="SM00895">
    <property type="entry name" value="FCD"/>
    <property type="match status" value="1"/>
</dbReference>
<dbReference type="Gene3D" id="1.10.10.10">
    <property type="entry name" value="Winged helix-like DNA-binding domain superfamily/Winged helix DNA-binding domain"/>
    <property type="match status" value="1"/>
</dbReference>
<dbReference type="HOGENOM" id="CLU_017584_5_1_5"/>
<dbReference type="InterPro" id="IPR036390">
    <property type="entry name" value="WH_DNA-bd_sf"/>
</dbReference>
<dbReference type="PANTHER" id="PTHR43537">
    <property type="entry name" value="TRANSCRIPTIONAL REGULATOR, GNTR FAMILY"/>
    <property type="match status" value="1"/>
</dbReference>
<evidence type="ECO:0000313" key="5">
    <source>
        <dbReference type="EMBL" id="ACL57721.1"/>
    </source>
</evidence>
<dbReference type="EMBL" id="CP001349">
    <property type="protein sequence ID" value="ACL57721.1"/>
    <property type="molecule type" value="Genomic_DNA"/>
</dbReference>
<dbReference type="SUPFAM" id="SSF48008">
    <property type="entry name" value="GntR ligand-binding domain-like"/>
    <property type="match status" value="1"/>
</dbReference>
<dbReference type="Proteomes" id="UP000008207">
    <property type="component" value="Chromosome"/>
</dbReference>
<evidence type="ECO:0000256" key="3">
    <source>
        <dbReference type="ARBA" id="ARBA00023163"/>
    </source>
</evidence>
<organism evidence="5 6">
    <name type="scientific">Methylobacterium nodulans (strain LMG 21967 / CNCM I-2342 / ORS 2060)</name>
    <dbReference type="NCBI Taxonomy" id="460265"/>
    <lineage>
        <taxon>Bacteria</taxon>
        <taxon>Pseudomonadati</taxon>
        <taxon>Pseudomonadota</taxon>
        <taxon>Alphaproteobacteria</taxon>
        <taxon>Hyphomicrobiales</taxon>
        <taxon>Methylobacteriaceae</taxon>
        <taxon>Methylobacterium</taxon>
    </lineage>
</organism>
<feature type="domain" description="HTH gntR-type" evidence="4">
    <location>
        <begin position="11"/>
        <end position="78"/>
    </location>
</feature>
<dbReference type="SMART" id="SM00345">
    <property type="entry name" value="HTH_GNTR"/>
    <property type="match status" value="1"/>
</dbReference>
<dbReference type="AlphaFoldDB" id="B8IFI6"/>
<dbReference type="Pfam" id="PF00392">
    <property type="entry name" value="GntR"/>
    <property type="match status" value="1"/>
</dbReference>
<dbReference type="Pfam" id="PF07729">
    <property type="entry name" value="FCD"/>
    <property type="match status" value="1"/>
</dbReference>
<dbReference type="PROSITE" id="PS50949">
    <property type="entry name" value="HTH_GNTR"/>
    <property type="match status" value="1"/>
</dbReference>
<dbReference type="OrthoDB" id="8114900at2"/>
<dbReference type="eggNOG" id="COG1802">
    <property type="taxonomic scope" value="Bacteria"/>
</dbReference>
<dbReference type="InterPro" id="IPR000524">
    <property type="entry name" value="Tscrpt_reg_HTH_GntR"/>
</dbReference>
<evidence type="ECO:0000256" key="1">
    <source>
        <dbReference type="ARBA" id="ARBA00023015"/>
    </source>
</evidence>
<keyword evidence="6" id="KW-1185">Reference proteome</keyword>
<accession>B8IFI6</accession>
<dbReference type="GO" id="GO:0003700">
    <property type="term" value="F:DNA-binding transcription factor activity"/>
    <property type="evidence" value="ECO:0007669"/>
    <property type="project" value="InterPro"/>
</dbReference>
<dbReference type="PRINTS" id="PR00035">
    <property type="entry name" value="HTHGNTR"/>
</dbReference>
<dbReference type="Gene3D" id="1.20.120.530">
    <property type="entry name" value="GntR ligand-binding domain-like"/>
    <property type="match status" value="1"/>
</dbReference>
<proteinExistence type="predicted"/>
<evidence type="ECO:0000313" key="6">
    <source>
        <dbReference type="Proteomes" id="UP000008207"/>
    </source>
</evidence>
<evidence type="ECO:0000259" key="4">
    <source>
        <dbReference type="PROSITE" id="PS50949"/>
    </source>
</evidence>
<name>B8IFI6_METNO</name>
<keyword evidence="1" id="KW-0805">Transcription regulation</keyword>
<reference evidence="5 6" key="1">
    <citation type="submission" date="2009-01" db="EMBL/GenBank/DDBJ databases">
        <title>Complete sequence of chromosome of Methylobacterium nodulans ORS 2060.</title>
        <authorList>
            <consortium name="US DOE Joint Genome Institute"/>
            <person name="Lucas S."/>
            <person name="Copeland A."/>
            <person name="Lapidus A."/>
            <person name="Glavina del Rio T."/>
            <person name="Dalin E."/>
            <person name="Tice H."/>
            <person name="Bruce D."/>
            <person name="Goodwin L."/>
            <person name="Pitluck S."/>
            <person name="Sims D."/>
            <person name="Brettin T."/>
            <person name="Detter J.C."/>
            <person name="Han C."/>
            <person name="Larimer F."/>
            <person name="Land M."/>
            <person name="Hauser L."/>
            <person name="Kyrpides N."/>
            <person name="Ivanova N."/>
            <person name="Marx C.J."/>
            <person name="Richardson P."/>
        </authorList>
    </citation>
    <scope>NUCLEOTIDE SEQUENCE [LARGE SCALE GENOMIC DNA]</scope>
    <source>
        <strain evidence="6">LMG 21967 / CNCM I-2342 / ORS 2060</strain>
    </source>
</reference>